<feature type="region of interest" description="Disordered" evidence="5">
    <location>
        <begin position="281"/>
        <end position="300"/>
    </location>
</feature>
<evidence type="ECO:0000256" key="2">
    <source>
        <dbReference type="ARBA" id="ARBA00022771"/>
    </source>
</evidence>
<keyword evidence="3" id="KW-0862">Zinc</keyword>
<dbReference type="SUPFAM" id="SSF144232">
    <property type="entry name" value="HIT/MYND zinc finger-like"/>
    <property type="match status" value="1"/>
</dbReference>
<dbReference type="HOGENOM" id="CLU_927472_0_0_1"/>
<dbReference type="Gene3D" id="6.10.140.2220">
    <property type="match status" value="1"/>
</dbReference>
<name>A0A067M7K0_BOTB1</name>
<sequence length="300" mass="33389">MNQCPLQGCYGCRRSEMYRKDLKLCGKCKKVWYCSQACQRGDWTRHKVKCSVSHTQDSISQSELAIEMATRAGGNGTLMLNLELYAVYLLNLIDDPRNATRWVVEIECAAISACNGISNWDPSEFMLNIGEIKRSPSSDLTATLLASGPGGEDSTADHRVNICFLLKAGAECKKVGAVMRSPLLFKITKLAMDMGKENSGDIIPGTTESGIMYDLKMEFNDMVRRDTRNRFKLREFIPPAEGSQARFRPFGHIGFSGVVPLGYSGAMQAFEDRCQREEEAEAARAARMRAKASKRLSRAQ</sequence>
<evidence type="ECO:0000256" key="5">
    <source>
        <dbReference type="SAM" id="MobiDB-lite"/>
    </source>
</evidence>
<proteinExistence type="predicted"/>
<dbReference type="STRING" id="930990.A0A067M7K0"/>
<accession>A0A067M7K0</accession>
<organism evidence="7 8">
    <name type="scientific">Botryobasidium botryosum (strain FD-172 SS1)</name>
    <dbReference type="NCBI Taxonomy" id="930990"/>
    <lineage>
        <taxon>Eukaryota</taxon>
        <taxon>Fungi</taxon>
        <taxon>Dikarya</taxon>
        <taxon>Basidiomycota</taxon>
        <taxon>Agaricomycotina</taxon>
        <taxon>Agaricomycetes</taxon>
        <taxon>Cantharellales</taxon>
        <taxon>Botryobasidiaceae</taxon>
        <taxon>Botryobasidium</taxon>
    </lineage>
</organism>
<dbReference type="Proteomes" id="UP000027195">
    <property type="component" value="Unassembled WGS sequence"/>
</dbReference>
<evidence type="ECO:0000256" key="1">
    <source>
        <dbReference type="ARBA" id="ARBA00022723"/>
    </source>
</evidence>
<evidence type="ECO:0000256" key="3">
    <source>
        <dbReference type="ARBA" id="ARBA00022833"/>
    </source>
</evidence>
<dbReference type="InParanoid" id="A0A067M7K0"/>
<dbReference type="Pfam" id="PF01753">
    <property type="entry name" value="zf-MYND"/>
    <property type="match status" value="1"/>
</dbReference>
<dbReference type="AlphaFoldDB" id="A0A067M7K0"/>
<dbReference type="InterPro" id="IPR002893">
    <property type="entry name" value="Znf_MYND"/>
</dbReference>
<keyword evidence="2 4" id="KW-0863">Zinc-finger</keyword>
<keyword evidence="1" id="KW-0479">Metal-binding</keyword>
<keyword evidence="8" id="KW-1185">Reference proteome</keyword>
<dbReference type="EMBL" id="KL198100">
    <property type="protein sequence ID" value="KDQ07807.1"/>
    <property type="molecule type" value="Genomic_DNA"/>
</dbReference>
<protein>
    <recommendedName>
        <fullName evidence="6">MYND-type domain-containing protein</fullName>
    </recommendedName>
</protein>
<reference evidence="8" key="1">
    <citation type="journal article" date="2014" name="Proc. Natl. Acad. Sci. U.S.A.">
        <title>Extensive sampling of basidiomycete genomes demonstrates inadequacy of the white-rot/brown-rot paradigm for wood decay fungi.</title>
        <authorList>
            <person name="Riley R."/>
            <person name="Salamov A.A."/>
            <person name="Brown D.W."/>
            <person name="Nagy L.G."/>
            <person name="Floudas D."/>
            <person name="Held B.W."/>
            <person name="Levasseur A."/>
            <person name="Lombard V."/>
            <person name="Morin E."/>
            <person name="Otillar R."/>
            <person name="Lindquist E.A."/>
            <person name="Sun H."/>
            <person name="LaButti K.M."/>
            <person name="Schmutz J."/>
            <person name="Jabbour D."/>
            <person name="Luo H."/>
            <person name="Baker S.E."/>
            <person name="Pisabarro A.G."/>
            <person name="Walton J.D."/>
            <person name="Blanchette R.A."/>
            <person name="Henrissat B."/>
            <person name="Martin F."/>
            <person name="Cullen D."/>
            <person name="Hibbett D.S."/>
            <person name="Grigoriev I.V."/>
        </authorList>
    </citation>
    <scope>NUCLEOTIDE SEQUENCE [LARGE SCALE GENOMIC DNA]</scope>
    <source>
        <strain evidence="8">FD-172 SS1</strain>
    </source>
</reference>
<feature type="compositionally biased region" description="Basic residues" evidence="5">
    <location>
        <begin position="286"/>
        <end position="300"/>
    </location>
</feature>
<evidence type="ECO:0000259" key="6">
    <source>
        <dbReference type="PROSITE" id="PS50865"/>
    </source>
</evidence>
<dbReference type="GO" id="GO:0008270">
    <property type="term" value="F:zinc ion binding"/>
    <property type="evidence" value="ECO:0007669"/>
    <property type="project" value="UniProtKB-KW"/>
</dbReference>
<evidence type="ECO:0000313" key="7">
    <source>
        <dbReference type="EMBL" id="KDQ07807.1"/>
    </source>
</evidence>
<evidence type="ECO:0000313" key="8">
    <source>
        <dbReference type="Proteomes" id="UP000027195"/>
    </source>
</evidence>
<feature type="domain" description="MYND-type" evidence="6">
    <location>
        <begin position="9"/>
        <end position="50"/>
    </location>
</feature>
<gene>
    <name evidence="7" type="ORF">BOTBODRAFT_70156</name>
</gene>
<dbReference type="OrthoDB" id="5231159at2759"/>
<evidence type="ECO:0000256" key="4">
    <source>
        <dbReference type="PROSITE-ProRule" id="PRU00134"/>
    </source>
</evidence>
<dbReference type="PROSITE" id="PS50865">
    <property type="entry name" value="ZF_MYND_2"/>
    <property type="match status" value="1"/>
</dbReference>